<dbReference type="EC" id="3.1.3.15" evidence="3 8"/>
<keyword evidence="11" id="KW-1185">Reference proteome</keyword>
<keyword evidence="4 8" id="KW-0028">Amino-acid biosynthesis</keyword>
<dbReference type="Proteomes" id="UP001597362">
    <property type="component" value="Unassembled WGS sequence"/>
</dbReference>
<gene>
    <name evidence="10" type="ORF">ACFSJH_18245</name>
</gene>
<dbReference type="NCBIfam" id="TIGR01856">
    <property type="entry name" value="hisJ_fam"/>
    <property type="match status" value="1"/>
</dbReference>
<evidence type="ECO:0000256" key="2">
    <source>
        <dbReference type="ARBA" id="ARBA00009152"/>
    </source>
</evidence>
<proteinExistence type="inferred from homology"/>
<dbReference type="Gene3D" id="3.20.20.140">
    <property type="entry name" value="Metal-dependent hydrolases"/>
    <property type="match status" value="1"/>
</dbReference>
<dbReference type="SUPFAM" id="SSF89550">
    <property type="entry name" value="PHP domain-like"/>
    <property type="match status" value="1"/>
</dbReference>
<comment type="similarity">
    <text evidence="2 8">Belongs to the PHP hydrolase family. HisK subfamily.</text>
</comment>
<dbReference type="PANTHER" id="PTHR21039:SF0">
    <property type="entry name" value="HISTIDINOL-PHOSPHATASE"/>
    <property type="match status" value="1"/>
</dbReference>
<name>A0ABW4YQ63_9BACL</name>
<evidence type="ECO:0000256" key="4">
    <source>
        <dbReference type="ARBA" id="ARBA00022605"/>
    </source>
</evidence>
<comment type="catalytic activity">
    <reaction evidence="7 8">
        <text>L-histidinol phosphate + H2O = L-histidinol + phosphate</text>
        <dbReference type="Rhea" id="RHEA:14465"/>
        <dbReference type="ChEBI" id="CHEBI:15377"/>
        <dbReference type="ChEBI" id="CHEBI:43474"/>
        <dbReference type="ChEBI" id="CHEBI:57699"/>
        <dbReference type="ChEBI" id="CHEBI:57980"/>
        <dbReference type="EC" id="3.1.3.15"/>
    </reaction>
</comment>
<protein>
    <recommendedName>
        <fullName evidence="3 8">Histidinol-phosphatase</fullName>
        <shortName evidence="8">HolPase</shortName>
        <ecNumber evidence="3 8">3.1.3.15</ecNumber>
    </recommendedName>
</protein>
<comment type="pathway">
    <text evidence="1 8">Amino-acid biosynthesis; L-histidine biosynthesis; L-histidine from 5-phospho-alpha-D-ribose 1-diphosphate: step 8/9.</text>
</comment>
<evidence type="ECO:0000259" key="9">
    <source>
        <dbReference type="Pfam" id="PF02811"/>
    </source>
</evidence>
<comment type="caution">
    <text evidence="10">The sequence shown here is derived from an EMBL/GenBank/DDBJ whole genome shotgun (WGS) entry which is preliminary data.</text>
</comment>
<accession>A0ABW4YQ63</accession>
<keyword evidence="6 8" id="KW-0368">Histidine biosynthesis</keyword>
<dbReference type="RefSeq" id="WP_377774921.1">
    <property type="nucleotide sequence ID" value="NZ_JBHUHO010000046.1"/>
</dbReference>
<dbReference type="InterPro" id="IPR004013">
    <property type="entry name" value="PHP_dom"/>
</dbReference>
<dbReference type="EMBL" id="JBHUHO010000046">
    <property type="protein sequence ID" value="MFD2117673.1"/>
    <property type="molecule type" value="Genomic_DNA"/>
</dbReference>
<dbReference type="InterPro" id="IPR010140">
    <property type="entry name" value="Histidinol_P_phosphatase_HisJ"/>
</dbReference>
<evidence type="ECO:0000313" key="10">
    <source>
        <dbReference type="EMBL" id="MFD2117673.1"/>
    </source>
</evidence>
<evidence type="ECO:0000256" key="6">
    <source>
        <dbReference type="ARBA" id="ARBA00023102"/>
    </source>
</evidence>
<dbReference type="CDD" id="cd12110">
    <property type="entry name" value="PHP_HisPPase_Hisj_like"/>
    <property type="match status" value="1"/>
</dbReference>
<keyword evidence="5 8" id="KW-0378">Hydrolase</keyword>
<dbReference type="NCBIfam" id="NF005596">
    <property type="entry name" value="PRK07328.1"/>
    <property type="match status" value="1"/>
</dbReference>
<organism evidence="10 11">
    <name type="scientific">Paenibacillus yanchengensis</name>
    <dbReference type="NCBI Taxonomy" id="2035833"/>
    <lineage>
        <taxon>Bacteria</taxon>
        <taxon>Bacillati</taxon>
        <taxon>Bacillota</taxon>
        <taxon>Bacilli</taxon>
        <taxon>Bacillales</taxon>
        <taxon>Paenibacillaceae</taxon>
        <taxon>Paenibacillus</taxon>
    </lineage>
</organism>
<evidence type="ECO:0000256" key="5">
    <source>
        <dbReference type="ARBA" id="ARBA00022801"/>
    </source>
</evidence>
<evidence type="ECO:0000256" key="7">
    <source>
        <dbReference type="ARBA" id="ARBA00049158"/>
    </source>
</evidence>
<sequence>MKFDLHTHHSRCGHATGDIEDYIKAAMEVGLQIIGISDHSPYFYHEKDHPFAQITMARSDFPNYVAEVLALKDKYKDKIEVLLGVESDYFPQHIASYQAAYKQIPFDYIIGSVHQVNGVSIFNRKRWNNLTKQQMIEEKKTYYTLIAESAQSGMFDILGHIDAMKGYFPDFSNIPANDAIDQTLRIIADQQIAIEINTSGKTKTVGGWYPSHDMLERAHHFGVQVTFGSDAHVPTRIADDFDEVREVLKAIGYKQWVFFRQRKRIAVPL</sequence>
<evidence type="ECO:0000256" key="1">
    <source>
        <dbReference type="ARBA" id="ARBA00004970"/>
    </source>
</evidence>
<reference evidence="11" key="1">
    <citation type="journal article" date="2019" name="Int. J. Syst. Evol. Microbiol.">
        <title>The Global Catalogue of Microorganisms (GCM) 10K type strain sequencing project: providing services to taxonomists for standard genome sequencing and annotation.</title>
        <authorList>
            <consortium name="The Broad Institute Genomics Platform"/>
            <consortium name="The Broad Institute Genome Sequencing Center for Infectious Disease"/>
            <person name="Wu L."/>
            <person name="Ma J."/>
        </authorList>
    </citation>
    <scope>NUCLEOTIDE SEQUENCE [LARGE SCALE GENOMIC DNA]</scope>
    <source>
        <strain evidence="11">GH52</strain>
    </source>
</reference>
<feature type="domain" description="PHP" evidence="9">
    <location>
        <begin position="4"/>
        <end position="199"/>
    </location>
</feature>
<dbReference type="PANTHER" id="PTHR21039">
    <property type="entry name" value="HISTIDINOL PHOSPHATASE-RELATED"/>
    <property type="match status" value="1"/>
</dbReference>
<evidence type="ECO:0000256" key="8">
    <source>
        <dbReference type="RuleBase" id="RU366003"/>
    </source>
</evidence>
<dbReference type="Pfam" id="PF02811">
    <property type="entry name" value="PHP"/>
    <property type="match status" value="1"/>
</dbReference>
<evidence type="ECO:0000256" key="3">
    <source>
        <dbReference type="ARBA" id="ARBA00013085"/>
    </source>
</evidence>
<evidence type="ECO:0000313" key="11">
    <source>
        <dbReference type="Proteomes" id="UP001597362"/>
    </source>
</evidence>
<dbReference type="InterPro" id="IPR016195">
    <property type="entry name" value="Pol/histidinol_Pase-like"/>
</dbReference>